<dbReference type="Gene3D" id="1.10.3860.10">
    <property type="entry name" value="Sodium:dicarboxylate symporter"/>
    <property type="match status" value="1"/>
</dbReference>
<dbReference type="SUPFAM" id="SSF118215">
    <property type="entry name" value="Proton glutamate symport protein"/>
    <property type="match status" value="1"/>
</dbReference>
<evidence type="ECO:0000256" key="2">
    <source>
        <dbReference type="ARBA" id="ARBA00006148"/>
    </source>
</evidence>
<sequence>MSNYLAVSINILAILGIVYILYYMQRKHVSFGVRVMAGLIFGVLFGGVLQNTFGGSSDVIKQSNSWFDVIGSGYVRLLKMIVMPLIIVSITSAITNLKDIKILSKAGGLIIGILLFTTAIAGAIGAGSSLAFHLTAEGLQVGEAELGATKSVEGKFTSFKTKPVQQQLIEIIPTNPFYAMTGQGSADTLSVVFFSTLIGIAVLAIKKAKPQSAEFFVNAIKTANDIVMQLVDFVLILTPYGVLALMTKFVSTSNYADIYQLIQFVIASYVALIIMFIVHLIILSLMGFNPVTYVKKVLPVLVFAFTSRTSAGTLPLTIQALINKLGVPSGYANLSASFGVSIGQNGCAGIYPAMLAVMVAPTVGINPLDLAFLVKLVIIVAIGSFGIAGVGGGATFAALIVLSTMGLPVGIVGLLIAIEPLIDMGRTALNVSGAMVAGVATSKIMNEIDTATYNQEILEVNPE</sequence>
<evidence type="ECO:0000256" key="7">
    <source>
        <dbReference type="ARBA" id="ARBA00023136"/>
    </source>
</evidence>
<comment type="similarity">
    <text evidence="2">Belongs to the dicarboxylate/amino acid:cation symporter (DAACS) (TC 2.A.23) family.</text>
</comment>
<dbReference type="InterPro" id="IPR036458">
    <property type="entry name" value="Na:dicarbo_symporter_sf"/>
</dbReference>
<feature type="transmembrane region" description="Helical" evidence="9">
    <location>
        <begin position="226"/>
        <end position="246"/>
    </location>
</feature>
<name>A0ABS8HLD6_9FIRM</name>
<dbReference type="Proteomes" id="UP001165492">
    <property type="component" value="Unassembled WGS sequence"/>
</dbReference>
<dbReference type="PRINTS" id="PR00173">
    <property type="entry name" value="EDTRNSPORT"/>
</dbReference>
<dbReference type="InterPro" id="IPR001991">
    <property type="entry name" value="Na-dicarboxylate_symporter"/>
</dbReference>
<dbReference type="PANTHER" id="PTHR42865">
    <property type="entry name" value="PROTON/GLUTAMATE-ASPARTATE SYMPORTER"/>
    <property type="match status" value="1"/>
</dbReference>
<proteinExistence type="inferred from homology"/>
<feature type="transmembrane region" description="Helical" evidence="9">
    <location>
        <begin position="297"/>
        <end position="322"/>
    </location>
</feature>
<evidence type="ECO:0000313" key="11">
    <source>
        <dbReference type="Proteomes" id="UP001165492"/>
    </source>
</evidence>
<feature type="transmembrane region" description="Helical" evidence="9">
    <location>
        <begin position="188"/>
        <end position="205"/>
    </location>
</feature>
<feature type="transmembrane region" description="Helical" evidence="9">
    <location>
        <begin position="73"/>
        <end position="97"/>
    </location>
</feature>
<gene>
    <name evidence="10" type="ORF">LMF89_01295</name>
</gene>
<feature type="transmembrane region" description="Helical" evidence="9">
    <location>
        <begin position="109"/>
        <end position="132"/>
    </location>
</feature>
<feature type="transmembrane region" description="Helical" evidence="9">
    <location>
        <begin position="258"/>
        <end position="285"/>
    </location>
</feature>
<evidence type="ECO:0000256" key="3">
    <source>
        <dbReference type="ARBA" id="ARBA00022031"/>
    </source>
</evidence>
<feature type="transmembrane region" description="Helical" evidence="9">
    <location>
        <begin position="31"/>
        <end position="53"/>
    </location>
</feature>
<comment type="caution">
    <text evidence="10">The sequence shown here is derived from an EMBL/GenBank/DDBJ whole genome shotgun (WGS) entry which is preliminary data.</text>
</comment>
<dbReference type="RefSeq" id="WP_229533518.1">
    <property type="nucleotide sequence ID" value="NZ_JAJHJB010000001.1"/>
</dbReference>
<organism evidence="10 11">
    <name type="scientific">Pelosinus baikalensis</name>
    <dbReference type="NCBI Taxonomy" id="2892015"/>
    <lineage>
        <taxon>Bacteria</taxon>
        <taxon>Bacillati</taxon>
        <taxon>Bacillota</taxon>
        <taxon>Negativicutes</taxon>
        <taxon>Selenomonadales</taxon>
        <taxon>Sporomusaceae</taxon>
        <taxon>Pelosinus</taxon>
    </lineage>
</organism>
<accession>A0ABS8HLD6</accession>
<evidence type="ECO:0000313" key="10">
    <source>
        <dbReference type="EMBL" id="MCC5463993.1"/>
    </source>
</evidence>
<evidence type="ECO:0000256" key="6">
    <source>
        <dbReference type="ARBA" id="ARBA00022989"/>
    </source>
</evidence>
<dbReference type="EMBL" id="JAJHJB010000001">
    <property type="protein sequence ID" value="MCC5463993.1"/>
    <property type="molecule type" value="Genomic_DNA"/>
</dbReference>
<protein>
    <recommendedName>
        <fullName evidence="3">L-cystine uptake protein TcyP</fullName>
    </recommendedName>
    <alternativeName>
        <fullName evidence="8">Transporter of cystine TcyP</fullName>
    </alternativeName>
</protein>
<keyword evidence="7 9" id="KW-0472">Membrane</keyword>
<keyword evidence="4" id="KW-0813">Transport</keyword>
<feature type="transmembrane region" description="Helical" evidence="9">
    <location>
        <begin position="6"/>
        <end position="24"/>
    </location>
</feature>
<comment type="subcellular location">
    <subcellularLocation>
        <location evidence="1">Membrane</location>
        <topology evidence="1">Multi-pass membrane protein</topology>
    </subcellularLocation>
</comment>
<feature type="transmembrane region" description="Helical" evidence="9">
    <location>
        <begin position="342"/>
        <end position="363"/>
    </location>
</feature>
<evidence type="ECO:0000256" key="8">
    <source>
        <dbReference type="ARBA" id="ARBA00031293"/>
    </source>
</evidence>
<evidence type="ECO:0000256" key="9">
    <source>
        <dbReference type="SAM" id="Phobius"/>
    </source>
</evidence>
<dbReference type="Pfam" id="PF00375">
    <property type="entry name" value="SDF"/>
    <property type="match status" value="1"/>
</dbReference>
<feature type="transmembrane region" description="Helical" evidence="9">
    <location>
        <begin position="370"/>
        <end position="390"/>
    </location>
</feature>
<dbReference type="PANTHER" id="PTHR42865:SF5">
    <property type="entry name" value="L-CYSTINE TRANSPORTER TCYP"/>
    <property type="match status" value="1"/>
</dbReference>
<keyword evidence="5 9" id="KW-0812">Transmembrane</keyword>
<feature type="transmembrane region" description="Helical" evidence="9">
    <location>
        <begin position="396"/>
        <end position="418"/>
    </location>
</feature>
<evidence type="ECO:0000256" key="4">
    <source>
        <dbReference type="ARBA" id="ARBA00022448"/>
    </source>
</evidence>
<reference evidence="10" key="1">
    <citation type="submission" date="2021-11" db="EMBL/GenBank/DDBJ databases">
        <title>Description of a new species Pelosinus isolated from the bottom sediments of Lake Baikal.</title>
        <authorList>
            <person name="Zakharyuk A."/>
        </authorList>
    </citation>
    <scope>NUCLEOTIDE SEQUENCE</scope>
    <source>
        <strain evidence="10">Bkl1</strain>
    </source>
</reference>
<keyword evidence="11" id="KW-1185">Reference proteome</keyword>
<evidence type="ECO:0000256" key="1">
    <source>
        <dbReference type="ARBA" id="ARBA00004141"/>
    </source>
</evidence>
<keyword evidence="6 9" id="KW-1133">Transmembrane helix</keyword>
<evidence type="ECO:0000256" key="5">
    <source>
        <dbReference type="ARBA" id="ARBA00022692"/>
    </source>
</evidence>